<dbReference type="RefSeq" id="YP_009195197.1">
    <property type="nucleotide sequence ID" value="NC_028758.1"/>
</dbReference>
<evidence type="ECO:0000313" key="2">
    <source>
        <dbReference type="Proteomes" id="UP000031725"/>
    </source>
</evidence>
<dbReference type="Gene3D" id="1.10.3230.30">
    <property type="entry name" value="Phage gp6-like head-tail connector protein"/>
    <property type="match status" value="1"/>
</dbReference>
<dbReference type="GeneID" id="26622480"/>
<protein>
    <submittedName>
        <fullName evidence="1">Putative DNA packaging protein</fullName>
    </submittedName>
</protein>
<reference evidence="1 2" key="2">
    <citation type="journal article" date="2015" name="Appl. Environ. Microbiol.">
        <title>Paenibacillus larvae-Directed Bacteriophage HB10c2 and Its Application in American Foulbrood-Affected Honey Bee Larvae.</title>
        <authorList>
            <person name="Beims H."/>
            <person name="Wittmann J."/>
            <person name="Bunk B."/>
            <person name="Sproer C."/>
            <person name="Rohde C."/>
            <person name="Gunther G."/>
            <person name="Rohde M."/>
            <person name="von der Ohe W."/>
            <person name="Steinert M."/>
        </authorList>
    </citation>
    <scope>NUCLEOTIDE SEQUENCE [LARGE SCALE GENOMIC DNA]</scope>
</reference>
<name>A0A0B5A4X6_9CAUD</name>
<reference evidence="2" key="1">
    <citation type="submission" date="2014-11" db="EMBL/GenBank/DDBJ databases">
        <authorList>
            <person name="Beims H."/>
            <person name="Wittmann J."/>
            <person name="Bunk B."/>
            <person name="Sproer C."/>
            <person name="Rohde C."/>
            <person name="Rohde M."/>
            <person name="von der Ohe W."/>
            <person name="Steinert M."/>
        </authorList>
    </citation>
    <scope>NUCLEOTIDE SEQUENCE [LARGE SCALE GENOMIC DNA]</scope>
</reference>
<dbReference type="KEGG" id="vg:26622480"/>
<dbReference type="CDD" id="cd08054">
    <property type="entry name" value="gp6"/>
    <property type="match status" value="1"/>
</dbReference>
<sequence>MANISLEEVKEYLRMDDDAGDQTLAILLESAKEYLANAGVTESNHALYKLAVMVWVAIHYEMDDRTLDKLKQSLQTMILQLREVSAT</sequence>
<dbReference type="Pfam" id="PF05135">
    <property type="entry name" value="Phage_connect_1"/>
    <property type="match status" value="1"/>
</dbReference>
<dbReference type="Proteomes" id="UP000031725">
    <property type="component" value="Segment"/>
</dbReference>
<accession>A0A0B5A4X6</accession>
<dbReference type="InterPro" id="IPR006450">
    <property type="entry name" value="Phage_HK97_gp6-like"/>
</dbReference>
<dbReference type="InterPro" id="IPR021146">
    <property type="entry name" value="Phage_gp6-like_head-tail"/>
</dbReference>
<organism evidence="1 2">
    <name type="scientific">Paenibacillus phage HB10c2</name>
    <dbReference type="NCBI Taxonomy" id="1589749"/>
    <lineage>
        <taxon>Viruses</taxon>
        <taxon>Duplodnaviria</taxon>
        <taxon>Heunggongvirae</taxon>
        <taxon>Uroviricota</taxon>
        <taxon>Caudoviricetes</taxon>
        <taxon>Fernvirus</taxon>
        <taxon>Fernvirus Hb10c2</taxon>
    </lineage>
</organism>
<keyword evidence="2" id="KW-1185">Reference proteome</keyword>
<dbReference type="NCBIfam" id="TIGR01560">
    <property type="entry name" value="put_DNA_pack"/>
    <property type="match status" value="1"/>
</dbReference>
<proteinExistence type="predicted"/>
<evidence type="ECO:0000313" key="1">
    <source>
        <dbReference type="EMBL" id="AJD83019.1"/>
    </source>
</evidence>
<dbReference type="EMBL" id="KP202972">
    <property type="protein sequence ID" value="AJD83019.1"/>
    <property type="molecule type" value="Genomic_DNA"/>
</dbReference>
<dbReference type="OrthoDB" id="19371at10239"/>
<gene>
    <name evidence="1" type="ORF">HB_00007</name>
</gene>